<dbReference type="PANTHER" id="PTHR12454">
    <property type="entry name" value="TRIMERIC INTRACELLULAR CATION CHANNEL"/>
    <property type="match status" value="1"/>
</dbReference>
<dbReference type="PANTHER" id="PTHR12454:SF11">
    <property type="entry name" value="GH25683P"/>
    <property type="match status" value="1"/>
</dbReference>
<evidence type="ECO:0000256" key="3">
    <source>
        <dbReference type="ARBA" id="ARBA00022448"/>
    </source>
</evidence>
<evidence type="ECO:0000256" key="2">
    <source>
        <dbReference type="ARBA" id="ARBA00005766"/>
    </source>
</evidence>
<evidence type="ECO:0000256" key="6">
    <source>
        <dbReference type="ARBA" id="ARBA00022826"/>
    </source>
</evidence>
<dbReference type="VEuPathDB" id="VectorBase:PPAI010089"/>
<dbReference type="EMBL" id="AJVK01007642">
    <property type="status" value="NOT_ANNOTATED_CDS"/>
    <property type="molecule type" value="Genomic_DNA"/>
</dbReference>
<dbReference type="GO" id="GO:0016020">
    <property type="term" value="C:membrane"/>
    <property type="evidence" value="ECO:0007669"/>
    <property type="project" value="InterPro"/>
</dbReference>
<dbReference type="GO" id="GO:0012505">
    <property type="term" value="C:endomembrane system"/>
    <property type="evidence" value="ECO:0007669"/>
    <property type="project" value="UniProtKB-SubCell"/>
</dbReference>
<keyword evidence="3" id="KW-0813">Transport</keyword>
<dbReference type="AlphaFoldDB" id="A0A1B0DNP4"/>
<dbReference type="GO" id="GO:0005267">
    <property type="term" value="F:potassium channel activity"/>
    <property type="evidence" value="ECO:0007669"/>
    <property type="project" value="UniProtKB-KW"/>
</dbReference>
<name>A0A1B0DNP4_PHLPP</name>
<proteinExistence type="inferred from homology"/>
<keyword evidence="5" id="KW-0812">Transmembrane</keyword>
<keyword evidence="9" id="KW-0406">Ion transport</keyword>
<dbReference type="Pfam" id="PF05197">
    <property type="entry name" value="TRIC"/>
    <property type="match status" value="1"/>
</dbReference>
<evidence type="ECO:0000256" key="1">
    <source>
        <dbReference type="ARBA" id="ARBA00004127"/>
    </source>
</evidence>
<keyword evidence="10" id="KW-0472">Membrane</keyword>
<keyword evidence="13" id="KW-1185">Reference proteome</keyword>
<comment type="subcellular location">
    <subcellularLocation>
        <location evidence="1">Endomembrane system</location>
        <topology evidence="1">Multi-pass membrane protein</topology>
    </subcellularLocation>
</comment>
<protein>
    <submittedName>
        <fullName evidence="12">Uncharacterized protein</fullName>
    </submittedName>
</protein>
<dbReference type="Proteomes" id="UP000092462">
    <property type="component" value="Unassembled WGS sequence"/>
</dbReference>
<dbReference type="VEuPathDB" id="VectorBase:PPAPM1_007189"/>
<dbReference type="GO" id="GO:0042802">
    <property type="term" value="F:identical protein binding"/>
    <property type="evidence" value="ECO:0007669"/>
    <property type="project" value="InterPro"/>
</dbReference>
<keyword evidence="8" id="KW-1133">Transmembrane helix</keyword>
<keyword evidence="7" id="KW-0630">Potassium</keyword>
<evidence type="ECO:0000313" key="13">
    <source>
        <dbReference type="Proteomes" id="UP000092462"/>
    </source>
</evidence>
<evidence type="ECO:0000256" key="7">
    <source>
        <dbReference type="ARBA" id="ARBA00022958"/>
    </source>
</evidence>
<reference evidence="12" key="1">
    <citation type="submission" date="2022-08" db="UniProtKB">
        <authorList>
            <consortium name="EnsemblMetazoa"/>
        </authorList>
    </citation>
    <scope>IDENTIFICATION</scope>
    <source>
        <strain evidence="12">Israel</strain>
    </source>
</reference>
<evidence type="ECO:0000256" key="8">
    <source>
        <dbReference type="ARBA" id="ARBA00022989"/>
    </source>
</evidence>
<organism evidence="12 13">
    <name type="scientific">Phlebotomus papatasi</name>
    <name type="common">Sandfly</name>
    <dbReference type="NCBI Taxonomy" id="29031"/>
    <lineage>
        <taxon>Eukaryota</taxon>
        <taxon>Metazoa</taxon>
        <taxon>Ecdysozoa</taxon>
        <taxon>Arthropoda</taxon>
        <taxon>Hexapoda</taxon>
        <taxon>Insecta</taxon>
        <taxon>Pterygota</taxon>
        <taxon>Neoptera</taxon>
        <taxon>Endopterygota</taxon>
        <taxon>Diptera</taxon>
        <taxon>Nematocera</taxon>
        <taxon>Psychodoidea</taxon>
        <taxon>Psychodidae</taxon>
        <taxon>Phlebotomus</taxon>
        <taxon>Phlebotomus</taxon>
    </lineage>
</organism>
<dbReference type="EnsemblMetazoa" id="PPAI010089-RA">
    <property type="protein sequence ID" value="PPAI010089-PA"/>
    <property type="gene ID" value="PPAI010089"/>
</dbReference>
<evidence type="ECO:0000256" key="10">
    <source>
        <dbReference type="ARBA" id="ARBA00023136"/>
    </source>
</evidence>
<evidence type="ECO:0000256" key="9">
    <source>
        <dbReference type="ARBA" id="ARBA00023065"/>
    </source>
</evidence>
<dbReference type="InterPro" id="IPR007866">
    <property type="entry name" value="TRIC_channel"/>
</dbReference>
<evidence type="ECO:0000256" key="11">
    <source>
        <dbReference type="ARBA" id="ARBA00023303"/>
    </source>
</evidence>
<keyword evidence="11" id="KW-0407">Ion channel</keyword>
<keyword evidence="4" id="KW-0633">Potassium transport</keyword>
<sequence length="253" mass="27853">MFPYFDIAHSLLCALSVREDLGAGAQAFSRKHPLACWLSTMLVIFAGGMVANGLLGEPILAPLKNTPQLLVGTVVWYIVFYTPFDIGYKVGKFLPIKIVASAMKEIYRAKKIHDGVTHAAKLYPNAFIIMIIIGTLKGNGAGFTKLIERLIRGAWTPTAMEFMQPTSLVASIIFVLDKKTDLISAPHALVYFGIVIFLVYFKLSSILLGIHDPFIPFENLFCALFLGGIWDSLAKLLGRGQAKEETKDAKKTN</sequence>
<evidence type="ECO:0000256" key="4">
    <source>
        <dbReference type="ARBA" id="ARBA00022538"/>
    </source>
</evidence>
<evidence type="ECO:0000313" key="12">
    <source>
        <dbReference type="EnsemblMetazoa" id="PPAI010089-PA"/>
    </source>
</evidence>
<comment type="similarity">
    <text evidence="2">Belongs to the TMEM38 family.</text>
</comment>
<evidence type="ECO:0000256" key="5">
    <source>
        <dbReference type="ARBA" id="ARBA00022692"/>
    </source>
</evidence>
<accession>A0A1B0DNP4</accession>
<keyword evidence="6" id="KW-0631">Potassium channel</keyword>